<organism evidence="2 3">
    <name type="scientific">Jiangella asiatica</name>
    <dbReference type="NCBI Taxonomy" id="2530372"/>
    <lineage>
        <taxon>Bacteria</taxon>
        <taxon>Bacillati</taxon>
        <taxon>Actinomycetota</taxon>
        <taxon>Actinomycetes</taxon>
        <taxon>Jiangellales</taxon>
        <taxon>Jiangellaceae</taxon>
        <taxon>Jiangella</taxon>
    </lineage>
</organism>
<comment type="caution">
    <text evidence="2">The sequence shown here is derived from an EMBL/GenBank/DDBJ whole genome shotgun (WGS) entry which is preliminary data.</text>
</comment>
<feature type="chain" id="PRO_5020484832" description="SurA N-terminal domain-containing protein" evidence="1">
    <location>
        <begin position="41"/>
        <end position="210"/>
    </location>
</feature>
<gene>
    <name evidence="2" type="ORF">E1269_22485</name>
</gene>
<dbReference type="PANTHER" id="PTHR47245:SF2">
    <property type="entry name" value="PEPTIDYL-PROLYL CIS-TRANS ISOMERASE HP_0175-RELATED"/>
    <property type="match status" value="1"/>
</dbReference>
<dbReference type="AlphaFoldDB" id="A0A4R5CW26"/>
<dbReference type="SUPFAM" id="SSF109998">
    <property type="entry name" value="Triger factor/SurA peptide-binding domain-like"/>
    <property type="match status" value="1"/>
</dbReference>
<name>A0A4R5CW26_9ACTN</name>
<dbReference type="Pfam" id="PF13624">
    <property type="entry name" value="SurA_N_3"/>
    <property type="match status" value="1"/>
</dbReference>
<protein>
    <recommendedName>
        <fullName evidence="4">SurA N-terminal domain-containing protein</fullName>
    </recommendedName>
</protein>
<feature type="signal peptide" evidence="1">
    <location>
        <begin position="1"/>
        <end position="40"/>
    </location>
</feature>
<evidence type="ECO:0000256" key="1">
    <source>
        <dbReference type="SAM" id="SignalP"/>
    </source>
</evidence>
<dbReference type="EMBL" id="SMKZ01000038">
    <property type="protein sequence ID" value="TDE02013.1"/>
    <property type="molecule type" value="Genomic_DNA"/>
</dbReference>
<dbReference type="InterPro" id="IPR050245">
    <property type="entry name" value="PrsA_foldase"/>
</dbReference>
<dbReference type="Proteomes" id="UP000294739">
    <property type="component" value="Unassembled WGS sequence"/>
</dbReference>
<evidence type="ECO:0000313" key="3">
    <source>
        <dbReference type="Proteomes" id="UP000294739"/>
    </source>
</evidence>
<proteinExistence type="predicted"/>
<evidence type="ECO:0000313" key="2">
    <source>
        <dbReference type="EMBL" id="TDE02013.1"/>
    </source>
</evidence>
<dbReference type="InterPro" id="IPR027304">
    <property type="entry name" value="Trigger_fact/SurA_dom_sf"/>
</dbReference>
<dbReference type="InParanoid" id="A0A4R5CW26"/>
<dbReference type="OrthoDB" id="3212108at2"/>
<accession>A0A4R5CW26</accession>
<dbReference type="PANTHER" id="PTHR47245">
    <property type="entry name" value="PEPTIDYLPROLYL ISOMERASE"/>
    <property type="match status" value="1"/>
</dbReference>
<evidence type="ECO:0008006" key="4">
    <source>
        <dbReference type="Google" id="ProtNLM"/>
    </source>
</evidence>
<sequence length="210" mass="22670">MRRGQPCRRTRRTTTKRITVSTIRRIITASLAAAAAVALAACDAEQIGAAVVIDGERFTVEDLQNEVDRVQRLEGFDVTAAGGMPTFQRQVLTRHIQHEIFVRLAEDEGIEVTEADIDNAIDEFEAQAGGDLTPALEQNGYTEDAFRAGVADQLIAEAYAAETGADNTVLTQTLVDLGDEMGVEVNPRYGEWTQDLAVSADTGSISEAAQ</sequence>
<keyword evidence="3" id="KW-1185">Reference proteome</keyword>
<reference evidence="2 3" key="1">
    <citation type="submission" date="2019-03" db="EMBL/GenBank/DDBJ databases">
        <title>Draft genome sequences of novel Actinobacteria.</title>
        <authorList>
            <person name="Sahin N."/>
            <person name="Ay H."/>
            <person name="Saygin H."/>
        </authorList>
    </citation>
    <scope>NUCLEOTIDE SEQUENCE [LARGE SCALE GENOMIC DNA]</scope>
    <source>
        <strain evidence="2 3">5K138</strain>
    </source>
</reference>
<keyword evidence="1" id="KW-0732">Signal</keyword>
<dbReference type="Gene3D" id="1.10.4030.10">
    <property type="entry name" value="Porin chaperone SurA, peptide-binding domain"/>
    <property type="match status" value="1"/>
</dbReference>